<keyword evidence="1" id="KW-0067">ATP-binding</keyword>
<keyword evidence="1" id="KW-0378">Hydrolase</keyword>
<keyword evidence="1" id="KW-0547">Nucleotide-binding</keyword>
<reference evidence="2" key="1">
    <citation type="journal article" date="2023" name="Hortic. Res.">
        <title>A chromosome-level phased genome enabling allele-level studies in sweet orange: a case study on citrus Huanglongbing tolerance.</title>
        <authorList>
            <person name="Wu B."/>
            <person name="Yu Q."/>
            <person name="Deng Z."/>
            <person name="Duan Y."/>
            <person name="Luo F."/>
            <person name="Gmitter F. Jr."/>
        </authorList>
    </citation>
    <scope>NUCLEOTIDE SEQUENCE [LARGE SCALE GENOMIC DNA]</scope>
    <source>
        <strain evidence="2">cv. Valencia</strain>
    </source>
</reference>
<evidence type="ECO:0000313" key="1">
    <source>
        <dbReference type="EMBL" id="KAH9716720.1"/>
    </source>
</evidence>
<dbReference type="EMBL" id="CM039176">
    <property type="protein sequence ID" value="KAH9716720.1"/>
    <property type="molecule type" value="Genomic_DNA"/>
</dbReference>
<protein>
    <submittedName>
        <fullName evidence="1">Werner syndrome ATP-dependent helicase</fullName>
    </submittedName>
</protein>
<proteinExistence type="predicted"/>
<accession>A0ACB8JGM6</accession>
<sequence>MLEARNQAQPEKRLQLRTQEMRRSVETERGEMVSTLKKYFGYSVFRPYQKDVIQRIIEKRDCLVVMATGSGKSLCYQLPPLVTGKTALVVSPLISLMQDQVMSLKQRGINAEFLGSAQTDSSVQTKAETGYFQLLFMTPEKACIIPISFWSKLLKAGVCLFAVDEAHCISEWGHDFRLEYKQLDKLRTFLLGVPFVALTATATEKVRIDIINSLKLKNPYVTIASFDRKNLFYGVKVINRGQSFVDELVQEILKSVAGAGSIIVYCMTIKDVEEISKALKQLGVKAGTYHGQMGSKAREEAHRLFIRDEIRVMVATMAFGMGIDKPDVRHVIHYGCPKSLESYYQESGRCGRDGIASVCWLYYARSNFAKGDFYCGESQTENQRTAIMESLLAAQRYCLLTTCRRKLLLNHFGETYSAETCGNVTCQGNRIF</sequence>
<gene>
    <name evidence="1" type="ORF">KPL71_021558</name>
</gene>
<comment type="caution">
    <text evidence="1">The sequence shown here is derived from an EMBL/GenBank/DDBJ whole genome shotgun (WGS) entry which is preliminary data.</text>
</comment>
<evidence type="ECO:0000313" key="2">
    <source>
        <dbReference type="Proteomes" id="UP000829398"/>
    </source>
</evidence>
<keyword evidence="2" id="KW-1185">Reference proteome</keyword>
<organism evidence="1 2">
    <name type="scientific">Citrus sinensis</name>
    <name type="common">Sweet orange</name>
    <name type="synonym">Citrus aurantium var. sinensis</name>
    <dbReference type="NCBI Taxonomy" id="2711"/>
    <lineage>
        <taxon>Eukaryota</taxon>
        <taxon>Viridiplantae</taxon>
        <taxon>Streptophyta</taxon>
        <taxon>Embryophyta</taxon>
        <taxon>Tracheophyta</taxon>
        <taxon>Spermatophyta</taxon>
        <taxon>Magnoliopsida</taxon>
        <taxon>eudicotyledons</taxon>
        <taxon>Gunneridae</taxon>
        <taxon>Pentapetalae</taxon>
        <taxon>rosids</taxon>
        <taxon>malvids</taxon>
        <taxon>Sapindales</taxon>
        <taxon>Rutaceae</taxon>
        <taxon>Aurantioideae</taxon>
        <taxon>Citrus</taxon>
    </lineage>
</organism>
<dbReference type="Proteomes" id="UP000829398">
    <property type="component" value="Chromosome 7"/>
</dbReference>
<keyword evidence="1" id="KW-0347">Helicase</keyword>
<name>A0ACB8JGM6_CITSI</name>